<evidence type="ECO:0000313" key="4">
    <source>
        <dbReference type="Proteomes" id="UP001599542"/>
    </source>
</evidence>
<gene>
    <name evidence="3" type="ORF">ACFW6T_22745</name>
</gene>
<evidence type="ECO:0008006" key="5">
    <source>
        <dbReference type="Google" id="ProtNLM"/>
    </source>
</evidence>
<reference evidence="3 4" key="1">
    <citation type="submission" date="2024-09" db="EMBL/GenBank/DDBJ databases">
        <title>The Natural Products Discovery Center: Release of the First 8490 Sequenced Strains for Exploring Actinobacteria Biosynthetic Diversity.</title>
        <authorList>
            <person name="Kalkreuter E."/>
            <person name="Kautsar S.A."/>
            <person name="Yang D."/>
            <person name="Bader C.D."/>
            <person name="Teijaro C.N."/>
            <person name="Fluegel L."/>
            <person name="Davis C.M."/>
            <person name="Simpson J.R."/>
            <person name="Lauterbach L."/>
            <person name="Steele A.D."/>
            <person name="Gui C."/>
            <person name="Meng S."/>
            <person name="Li G."/>
            <person name="Viehrig K."/>
            <person name="Ye F."/>
            <person name="Su P."/>
            <person name="Kiefer A.F."/>
            <person name="Nichols A."/>
            <person name="Cepeda A.J."/>
            <person name="Yan W."/>
            <person name="Fan B."/>
            <person name="Jiang Y."/>
            <person name="Adhikari A."/>
            <person name="Zheng C.-J."/>
            <person name="Schuster L."/>
            <person name="Cowan T.M."/>
            <person name="Smanski M.J."/>
            <person name="Chevrette M.G."/>
            <person name="De Carvalho L.P.S."/>
            <person name="Shen B."/>
        </authorList>
    </citation>
    <scope>NUCLEOTIDE SEQUENCE [LARGE SCALE GENOMIC DNA]</scope>
    <source>
        <strain evidence="3 4">NPDC058753</strain>
    </source>
</reference>
<dbReference type="RefSeq" id="WP_380328600.1">
    <property type="nucleotide sequence ID" value="NZ_JBHYPW010000049.1"/>
</dbReference>
<proteinExistence type="predicted"/>
<accession>A0ABW6GPX2</accession>
<protein>
    <recommendedName>
        <fullName evidence="5">DUF4367 domain-containing protein</fullName>
    </recommendedName>
</protein>
<evidence type="ECO:0000256" key="1">
    <source>
        <dbReference type="SAM" id="MobiDB-lite"/>
    </source>
</evidence>
<keyword evidence="2" id="KW-1133">Transmembrane helix</keyword>
<feature type="compositionally biased region" description="Pro residues" evidence="1">
    <location>
        <begin position="8"/>
        <end position="25"/>
    </location>
</feature>
<feature type="compositionally biased region" description="Low complexity" evidence="1">
    <location>
        <begin position="26"/>
        <end position="40"/>
    </location>
</feature>
<evidence type="ECO:0000256" key="2">
    <source>
        <dbReference type="SAM" id="Phobius"/>
    </source>
</evidence>
<keyword evidence="2" id="KW-0472">Membrane</keyword>
<feature type="compositionally biased region" description="Low complexity" evidence="1">
    <location>
        <begin position="48"/>
        <end position="65"/>
    </location>
</feature>
<dbReference type="EMBL" id="JBHYPX010000050">
    <property type="protein sequence ID" value="MFE1354807.1"/>
    <property type="molecule type" value="Genomic_DNA"/>
</dbReference>
<feature type="transmembrane region" description="Helical" evidence="2">
    <location>
        <begin position="86"/>
        <end position="109"/>
    </location>
</feature>
<evidence type="ECO:0000313" key="3">
    <source>
        <dbReference type="EMBL" id="MFE1354807.1"/>
    </source>
</evidence>
<keyword evidence="4" id="KW-1185">Reference proteome</keyword>
<dbReference type="Proteomes" id="UP001599542">
    <property type="component" value="Unassembled WGS sequence"/>
</dbReference>
<sequence>MSDNQFGPPQPGFGPPPAPGAPIPPQGAAAPQPGYGYPQQQPQPPQQPWGGAVPPQQGYPAGAPAGYPAGGFPGYPAPPRKSRKGLWVTLSIVVAVVLAGVGVIGYFAYDTISKTGKYKLVMPATFQGLESGDNADDAQKMADSIRKNAATSGGKPDGVVAAIYSSDDRYVQTGGYYAKIADPQAQLDAEFKDMGSTGPRKSMDPGPLGGKMDCATDGEGSGEEQTAFCLWADNSTVMLVLEGSVDGVTLEKVAADARELRQLAEVVK</sequence>
<keyword evidence="2" id="KW-0812">Transmembrane</keyword>
<name>A0ABW6GPX2_9ACTN</name>
<comment type="caution">
    <text evidence="3">The sequence shown here is derived from an EMBL/GenBank/DDBJ whole genome shotgun (WGS) entry which is preliminary data.</text>
</comment>
<organism evidence="3 4">
    <name type="scientific">Kitasatospora phosalacinea</name>
    <dbReference type="NCBI Taxonomy" id="2065"/>
    <lineage>
        <taxon>Bacteria</taxon>
        <taxon>Bacillati</taxon>
        <taxon>Actinomycetota</taxon>
        <taxon>Actinomycetes</taxon>
        <taxon>Kitasatosporales</taxon>
        <taxon>Streptomycetaceae</taxon>
        <taxon>Kitasatospora</taxon>
    </lineage>
</organism>
<feature type="region of interest" description="Disordered" evidence="1">
    <location>
        <begin position="1"/>
        <end position="65"/>
    </location>
</feature>